<keyword evidence="2" id="KW-1185">Reference proteome</keyword>
<reference evidence="1" key="1">
    <citation type="journal article" date="2022" name="bioRxiv">
        <title>Sequencing and chromosome-scale assembly of the giantPleurodeles waltlgenome.</title>
        <authorList>
            <person name="Brown T."/>
            <person name="Elewa A."/>
            <person name="Iarovenko S."/>
            <person name="Subramanian E."/>
            <person name="Araus A.J."/>
            <person name="Petzold A."/>
            <person name="Susuki M."/>
            <person name="Suzuki K.-i.T."/>
            <person name="Hayashi T."/>
            <person name="Toyoda A."/>
            <person name="Oliveira C."/>
            <person name="Osipova E."/>
            <person name="Leigh N.D."/>
            <person name="Simon A."/>
            <person name="Yun M.H."/>
        </authorList>
    </citation>
    <scope>NUCLEOTIDE SEQUENCE</scope>
    <source>
        <strain evidence="1">20211129_DDA</strain>
        <tissue evidence="1">Liver</tissue>
    </source>
</reference>
<sequence length="57" mass="6614">QETVRPPFCYHLETKSHKVQLLEDPIPKRKGNKVKFSTLSQQEIATLKAGKMTWTMN</sequence>
<name>A0AAV7VM22_PLEWA</name>
<protein>
    <submittedName>
        <fullName evidence="1">Uncharacterized protein</fullName>
    </submittedName>
</protein>
<proteinExistence type="predicted"/>
<dbReference type="AlphaFoldDB" id="A0AAV7VM22"/>
<evidence type="ECO:0000313" key="2">
    <source>
        <dbReference type="Proteomes" id="UP001066276"/>
    </source>
</evidence>
<feature type="non-terminal residue" evidence="1">
    <location>
        <position position="1"/>
    </location>
</feature>
<gene>
    <name evidence="1" type="ORF">NDU88_006466</name>
</gene>
<organism evidence="1 2">
    <name type="scientific">Pleurodeles waltl</name>
    <name type="common">Iberian ribbed newt</name>
    <dbReference type="NCBI Taxonomy" id="8319"/>
    <lineage>
        <taxon>Eukaryota</taxon>
        <taxon>Metazoa</taxon>
        <taxon>Chordata</taxon>
        <taxon>Craniata</taxon>
        <taxon>Vertebrata</taxon>
        <taxon>Euteleostomi</taxon>
        <taxon>Amphibia</taxon>
        <taxon>Batrachia</taxon>
        <taxon>Caudata</taxon>
        <taxon>Salamandroidea</taxon>
        <taxon>Salamandridae</taxon>
        <taxon>Pleurodelinae</taxon>
        <taxon>Pleurodeles</taxon>
    </lineage>
</organism>
<dbReference type="Proteomes" id="UP001066276">
    <property type="component" value="Chromosome 2_1"/>
</dbReference>
<feature type="non-terminal residue" evidence="1">
    <location>
        <position position="57"/>
    </location>
</feature>
<comment type="caution">
    <text evidence="1">The sequence shown here is derived from an EMBL/GenBank/DDBJ whole genome shotgun (WGS) entry which is preliminary data.</text>
</comment>
<evidence type="ECO:0000313" key="1">
    <source>
        <dbReference type="EMBL" id="KAJ1202669.1"/>
    </source>
</evidence>
<accession>A0AAV7VM22</accession>
<dbReference type="EMBL" id="JANPWB010000003">
    <property type="protein sequence ID" value="KAJ1202669.1"/>
    <property type="molecule type" value="Genomic_DNA"/>
</dbReference>